<dbReference type="PANTHER" id="PTHR28071">
    <property type="entry name" value="REDOX PROTEIN FMP46, MITOCHONDRIAL-RELATED"/>
    <property type="match status" value="1"/>
</dbReference>
<reference evidence="8 9" key="1">
    <citation type="submission" date="2022-12" db="EMBL/GenBank/DDBJ databases">
        <title>Genomic features and morphological characterization of a novel Knufia sp. strain isolated from spacecraft assembly facility.</title>
        <authorList>
            <person name="Teixeira M."/>
            <person name="Chander A.M."/>
            <person name="Stajich J.E."/>
            <person name="Venkateswaran K."/>
        </authorList>
    </citation>
    <scope>NUCLEOTIDE SEQUENCE [LARGE SCALE GENOMIC DNA]</scope>
    <source>
        <strain evidence="8 9">FJI-L2-BK-P2</strain>
    </source>
</reference>
<dbReference type="EMBL" id="JAKLMC020000010">
    <property type="protein sequence ID" value="KAK5953943.1"/>
    <property type="molecule type" value="Genomic_DNA"/>
</dbReference>
<keyword evidence="9" id="KW-1185">Reference proteome</keyword>
<evidence type="ECO:0000256" key="5">
    <source>
        <dbReference type="ARBA" id="ARBA00023002"/>
    </source>
</evidence>
<dbReference type="PANTHER" id="PTHR28071:SF1">
    <property type="entry name" value="REDOX PROTEIN FMP46, MITOCHONDRIAL-RELATED"/>
    <property type="match status" value="1"/>
</dbReference>
<keyword evidence="4" id="KW-0809">Transit peptide</keyword>
<evidence type="ECO:0000256" key="4">
    <source>
        <dbReference type="ARBA" id="ARBA00022946"/>
    </source>
</evidence>
<evidence type="ECO:0000256" key="1">
    <source>
        <dbReference type="ARBA" id="ARBA00002963"/>
    </source>
</evidence>
<proteinExistence type="inferred from homology"/>
<dbReference type="GO" id="GO:0016491">
    <property type="term" value="F:oxidoreductase activity"/>
    <property type="evidence" value="ECO:0007669"/>
    <property type="project" value="UniProtKB-KW"/>
</dbReference>
<evidence type="ECO:0000256" key="2">
    <source>
        <dbReference type="ARBA" id="ARBA00004173"/>
    </source>
</evidence>
<dbReference type="PROSITE" id="PS51353">
    <property type="entry name" value="ARSC"/>
    <property type="match status" value="1"/>
</dbReference>
<evidence type="ECO:0000256" key="6">
    <source>
        <dbReference type="ARBA" id="ARBA00023128"/>
    </source>
</evidence>
<gene>
    <name evidence="8" type="ORF">OHC33_005214</name>
</gene>
<dbReference type="InterPro" id="IPR036249">
    <property type="entry name" value="Thioredoxin-like_sf"/>
</dbReference>
<dbReference type="InterPro" id="IPR006660">
    <property type="entry name" value="Arsenate_reductase-like"/>
</dbReference>
<evidence type="ECO:0000313" key="9">
    <source>
        <dbReference type="Proteomes" id="UP001316803"/>
    </source>
</evidence>
<dbReference type="Gene3D" id="3.40.30.10">
    <property type="entry name" value="Glutaredoxin"/>
    <property type="match status" value="1"/>
</dbReference>
<evidence type="ECO:0008006" key="10">
    <source>
        <dbReference type="Google" id="ProtNLM"/>
    </source>
</evidence>
<evidence type="ECO:0000313" key="8">
    <source>
        <dbReference type="EMBL" id="KAK5953943.1"/>
    </source>
</evidence>
<dbReference type="Proteomes" id="UP001316803">
    <property type="component" value="Unassembled WGS sequence"/>
</dbReference>
<dbReference type="AlphaFoldDB" id="A0AAN8EET5"/>
<keyword evidence="5" id="KW-0560">Oxidoreductase</keyword>
<dbReference type="Pfam" id="PF07955">
    <property type="entry name" value="DUF1687"/>
    <property type="match status" value="1"/>
</dbReference>
<comment type="caution">
    <text evidence="8">The sequence shown here is derived from an EMBL/GenBank/DDBJ whole genome shotgun (WGS) entry which is preliminary data.</text>
</comment>
<protein>
    <recommendedName>
        <fullName evidence="10">DUF1687-domain-containing protein</fullName>
    </recommendedName>
</protein>
<comment type="function">
    <text evidence="1">Putative mitochondrial redox protein which could be involved in the reduction of small toxic molecules.</text>
</comment>
<comment type="similarity">
    <text evidence="3">Belongs to the FMP46 family.</text>
</comment>
<dbReference type="GO" id="GO:0005739">
    <property type="term" value="C:mitochondrion"/>
    <property type="evidence" value="ECO:0007669"/>
    <property type="project" value="UniProtKB-SubCell"/>
</dbReference>
<feature type="region of interest" description="Disordered" evidence="7">
    <location>
        <begin position="50"/>
        <end position="83"/>
    </location>
</feature>
<accession>A0AAN8EET5</accession>
<name>A0AAN8EET5_9EURO</name>
<keyword evidence="6" id="KW-0496">Mitochondrion</keyword>
<organism evidence="8 9">
    <name type="scientific">Knufia fluminis</name>
    <dbReference type="NCBI Taxonomy" id="191047"/>
    <lineage>
        <taxon>Eukaryota</taxon>
        <taxon>Fungi</taxon>
        <taxon>Dikarya</taxon>
        <taxon>Ascomycota</taxon>
        <taxon>Pezizomycotina</taxon>
        <taxon>Eurotiomycetes</taxon>
        <taxon>Chaetothyriomycetidae</taxon>
        <taxon>Chaetothyriales</taxon>
        <taxon>Trichomeriaceae</taxon>
        <taxon>Knufia</taxon>
    </lineage>
</organism>
<comment type="subcellular location">
    <subcellularLocation>
        <location evidence="2">Mitochondrion</location>
    </subcellularLocation>
</comment>
<evidence type="ECO:0000256" key="7">
    <source>
        <dbReference type="SAM" id="MobiDB-lite"/>
    </source>
</evidence>
<dbReference type="SUPFAM" id="SSF52833">
    <property type="entry name" value="Thioredoxin-like"/>
    <property type="match status" value="1"/>
</dbReference>
<sequence length="156" mass="17270">MSWFHVKPMQPFFSKMFRQKTLDVITLFHKPSLSSSSRVLTLLKQGSSQAQETATVDQASDHSGQNNSVQREPFELDVTESTPTEDQLRSIFEYVGQSKIGSVVEGATSVSDAVKKLAADEGAFKRPLVVDWNQGRAVVGDNESEIQKLLKDAPNQ</sequence>
<evidence type="ECO:0000256" key="3">
    <source>
        <dbReference type="ARBA" id="ARBA00009734"/>
    </source>
</evidence>
<feature type="compositionally biased region" description="Polar residues" evidence="7">
    <location>
        <begin position="50"/>
        <end position="70"/>
    </location>
</feature>
<dbReference type="InterPro" id="IPR012882">
    <property type="entry name" value="Fmp46"/>
</dbReference>